<evidence type="ECO:0000313" key="5">
    <source>
        <dbReference type="EMBL" id="VZO35891.1"/>
    </source>
</evidence>
<gene>
    <name evidence="5" type="primary">degA_4</name>
    <name evidence="5" type="ORF">HALOF300_01093</name>
</gene>
<dbReference type="PROSITE" id="PS00356">
    <property type="entry name" value="HTH_LACI_1"/>
    <property type="match status" value="1"/>
</dbReference>
<dbReference type="CDD" id="cd01392">
    <property type="entry name" value="HTH_LacI"/>
    <property type="match status" value="1"/>
</dbReference>
<feature type="domain" description="HTH lacI-type" evidence="4">
    <location>
        <begin position="15"/>
        <end position="69"/>
    </location>
</feature>
<dbReference type="Gene3D" id="1.10.260.40">
    <property type="entry name" value="lambda repressor-like DNA-binding domains"/>
    <property type="match status" value="1"/>
</dbReference>
<dbReference type="AlphaFoldDB" id="A0A7M4DG48"/>
<dbReference type="Pfam" id="PF00356">
    <property type="entry name" value="LacI"/>
    <property type="match status" value="1"/>
</dbReference>
<dbReference type="PROSITE" id="PS50932">
    <property type="entry name" value="HTH_LACI_2"/>
    <property type="match status" value="1"/>
</dbReference>
<dbReference type="SMART" id="SM00354">
    <property type="entry name" value="HTH_LACI"/>
    <property type="match status" value="1"/>
</dbReference>
<proteinExistence type="predicted"/>
<dbReference type="CDD" id="cd06293">
    <property type="entry name" value="PBP1_LacI-like"/>
    <property type="match status" value="1"/>
</dbReference>
<name>A0A7M4DG48_9MICO</name>
<dbReference type="InterPro" id="IPR000843">
    <property type="entry name" value="HTH_LacI"/>
</dbReference>
<dbReference type="Proteomes" id="UP000419743">
    <property type="component" value="Unassembled WGS sequence"/>
</dbReference>
<dbReference type="EMBL" id="CACRYJ010000016">
    <property type="protein sequence ID" value="VZO35891.1"/>
    <property type="molecule type" value="Genomic_DNA"/>
</dbReference>
<dbReference type="Gene3D" id="3.40.50.2300">
    <property type="match status" value="2"/>
</dbReference>
<dbReference type="Pfam" id="PF00532">
    <property type="entry name" value="Peripla_BP_1"/>
    <property type="match status" value="1"/>
</dbReference>
<dbReference type="PANTHER" id="PTHR30146:SF109">
    <property type="entry name" value="HTH-TYPE TRANSCRIPTIONAL REGULATOR GALS"/>
    <property type="match status" value="1"/>
</dbReference>
<evidence type="ECO:0000313" key="6">
    <source>
        <dbReference type="Proteomes" id="UP000419743"/>
    </source>
</evidence>
<reference evidence="5 6" key="1">
    <citation type="submission" date="2019-11" db="EMBL/GenBank/DDBJ databases">
        <authorList>
            <person name="Criscuolo A."/>
        </authorList>
    </citation>
    <scope>NUCLEOTIDE SEQUENCE [LARGE SCALE GENOMIC DNA]</scope>
    <source>
        <strain evidence="5">CIP111667</strain>
    </source>
</reference>
<accession>A0A7M4DG48</accession>
<evidence type="ECO:0000259" key="4">
    <source>
        <dbReference type="PROSITE" id="PS50932"/>
    </source>
</evidence>
<comment type="caution">
    <text evidence="5">The sequence shown here is derived from an EMBL/GenBank/DDBJ whole genome shotgun (WGS) entry which is preliminary data.</text>
</comment>
<dbReference type="GO" id="GO:0000976">
    <property type="term" value="F:transcription cis-regulatory region binding"/>
    <property type="evidence" value="ECO:0007669"/>
    <property type="project" value="TreeGrafter"/>
</dbReference>
<dbReference type="SUPFAM" id="SSF47413">
    <property type="entry name" value="lambda repressor-like DNA-binding domains"/>
    <property type="match status" value="1"/>
</dbReference>
<dbReference type="InterPro" id="IPR010982">
    <property type="entry name" value="Lambda_DNA-bd_dom_sf"/>
</dbReference>
<dbReference type="InterPro" id="IPR001761">
    <property type="entry name" value="Peripla_BP/Lac1_sug-bd_dom"/>
</dbReference>
<dbReference type="PANTHER" id="PTHR30146">
    <property type="entry name" value="LACI-RELATED TRANSCRIPTIONAL REPRESSOR"/>
    <property type="match status" value="1"/>
</dbReference>
<sequence>MAATQPGTGRNGKRPSVTDVARLAGVSVGTVSNVLNRPENVAPPTRAKVEAAIKELSFVRNASARQLRSGELNTVGAVVLDIANPFFTEMARGIEDRLAQDEYTLMLCSSDENPEREGRYLRLFEEHGVRGVIATPSEGSLDTLLAMRERGIDVVLLDHTSPLPDLPSVAVDDVGGGALATEHLLAQGHTRLAFLNGPLTLRQCADRRDGVMQTLTAHGLDPATSLVEIALEALNADGGDDGMRRLLAADGPTPTATFCVNDVTALGALRALRDLDISVPGEMAVVGYDDVMFANMLATPLTSVRQPMYKMGWTAADMLLRRGSEDLTAEQVEFEPELVVRASSGPA</sequence>
<keyword evidence="6" id="KW-1185">Reference proteome</keyword>
<dbReference type="RefSeq" id="WP_156739912.1">
    <property type="nucleotide sequence ID" value="NZ_CACRYJ010000016.1"/>
</dbReference>
<keyword evidence="3" id="KW-0804">Transcription</keyword>
<dbReference type="GO" id="GO:0003700">
    <property type="term" value="F:DNA-binding transcription factor activity"/>
    <property type="evidence" value="ECO:0007669"/>
    <property type="project" value="TreeGrafter"/>
</dbReference>
<evidence type="ECO:0000256" key="2">
    <source>
        <dbReference type="ARBA" id="ARBA00023125"/>
    </source>
</evidence>
<organism evidence="5 6">
    <name type="scientific">Occultella aeris</name>
    <dbReference type="NCBI Taxonomy" id="2761496"/>
    <lineage>
        <taxon>Bacteria</taxon>
        <taxon>Bacillati</taxon>
        <taxon>Actinomycetota</taxon>
        <taxon>Actinomycetes</taxon>
        <taxon>Micrococcales</taxon>
        <taxon>Ruaniaceae</taxon>
        <taxon>Occultella</taxon>
    </lineage>
</organism>
<evidence type="ECO:0000256" key="3">
    <source>
        <dbReference type="ARBA" id="ARBA00023163"/>
    </source>
</evidence>
<keyword evidence="2" id="KW-0238">DNA-binding</keyword>
<protein>
    <submittedName>
        <fullName evidence="5">HTH-type transcriptional regulator DegA</fullName>
    </submittedName>
</protein>
<dbReference type="InterPro" id="IPR028082">
    <property type="entry name" value="Peripla_BP_I"/>
</dbReference>
<evidence type="ECO:0000256" key="1">
    <source>
        <dbReference type="ARBA" id="ARBA00023015"/>
    </source>
</evidence>
<dbReference type="SUPFAM" id="SSF53822">
    <property type="entry name" value="Periplasmic binding protein-like I"/>
    <property type="match status" value="1"/>
</dbReference>
<keyword evidence="1" id="KW-0805">Transcription regulation</keyword>